<protein>
    <recommendedName>
        <fullName evidence="2">DUF6318 domain-containing protein</fullName>
    </recommendedName>
</protein>
<evidence type="ECO:0000313" key="4">
    <source>
        <dbReference type="Proteomes" id="UP000093412"/>
    </source>
</evidence>
<sequence length="227" mass="23742">MGSQGLHRAAAHARRGVSGAGRRHERGDWGRSWSLGAVALVVGIGVVLGGCSTPAPEVEKTPSVVSEAPSPTSTPTPVPTGPVKPERPADMDRTDEVGAAAAATYFLELYPYVMATGDLEEWERVSLVDLCEFCVKVSADVASQQAAGTTYSGGDVEVDVTKTYPLDTLLGAYPVDVVLSQDASVIASEDGTVIESSESVSGPLRVEVMYDGDAWLLLEVSTNMPTS</sequence>
<accession>A0ABX2YAB6</accession>
<dbReference type="Pfam" id="PF19843">
    <property type="entry name" value="DUF6318"/>
    <property type="match status" value="1"/>
</dbReference>
<gene>
    <name evidence="3" type="ORF">OERS_23540</name>
</gene>
<dbReference type="EMBL" id="MAQA01000026">
    <property type="protein sequence ID" value="OCI30900.1"/>
    <property type="molecule type" value="Genomic_DNA"/>
</dbReference>
<feature type="region of interest" description="Disordered" evidence="1">
    <location>
        <begin position="1"/>
        <end position="28"/>
    </location>
</feature>
<proteinExistence type="predicted"/>
<evidence type="ECO:0000256" key="1">
    <source>
        <dbReference type="SAM" id="MobiDB-lite"/>
    </source>
</evidence>
<reference evidence="3 4" key="1">
    <citation type="submission" date="2016-06" db="EMBL/GenBank/DDBJ databases">
        <title>Genome sequence of Oerskovia enterophila DSM 43852.</title>
        <authorList>
            <person name="Poehlein A."/>
            <person name="Jag V."/>
            <person name="Bengelsdorf F.R."/>
            <person name="Daniel R."/>
            <person name="Duerre P."/>
        </authorList>
    </citation>
    <scope>NUCLEOTIDE SEQUENCE [LARGE SCALE GENOMIC DNA]</scope>
    <source>
        <strain evidence="3 4">DSM 43852</strain>
    </source>
</reference>
<organism evidence="3 4">
    <name type="scientific">Oerskovia enterophila</name>
    <dbReference type="NCBI Taxonomy" id="43678"/>
    <lineage>
        <taxon>Bacteria</taxon>
        <taxon>Bacillati</taxon>
        <taxon>Actinomycetota</taxon>
        <taxon>Actinomycetes</taxon>
        <taxon>Micrococcales</taxon>
        <taxon>Cellulomonadaceae</taxon>
        <taxon>Oerskovia</taxon>
    </lineage>
</organism>
<comment type="caution">
    <text evidence="3">The sequence shown here is derived from an EMBL/GenBank/DDBJ whole genome shotgun (WGS) entry which is preliminary data.</text>
</comment>
<feature type="region of interest" description="Disordered" evidence="1">
    <location>
        <begin position="55"/>
        <end position="92"/>
    </location>
</feature>
<keyword evidence="4" id="KW-1185">Reference proteome</keyword>
<name>A0ABX2YAB6_9CELL</name>
<feature type="domain" description="DUF6318" evidence="2">
    <location>
        <begin position="84"/>
        <end position="219"/>
    </location>
</feature>
<feature type="compositionally biased region" description="Pro residues" evidence="1">
    <location>
        <begin position="72"/>
        <end position="82"/>
    </location>
</feature>
<dbReference type="Proteomes" id="UP000093412">
    <property type="component" value="Unassembled WGS sequence"/>
</dbReference>
<dbReference type="InterPro" id="IPR046281">
    <property type="entry name" value="DUF6318"/>
</dbReference>
<evidence type="ECO:0000259" key="2">
    <source>
        <dbReference type="Pfam" id="PF19843"/>
    </source>
</evidence>
<feature type="compositionally biased region" description="Low complexity" evidence="1">
    <location>
        <begin position="61"/>
        <end position="71"/>
    </location>
</feature>
<evidence type="ECO:0000313" key="3">
    <source>
        <dbReference type="EMBL" id="OCI30900.1"/>
    </source>
</evidence>